<gene>
    <name evidence="3" type="ORF">CMV_020153</name>
</gene>
<feature type="transmembrane region" description="Helical" evidence="2">
    <location>
        <begin position="12"/>
        <end position="30"/>
    </location>
</feature>
<feature type="transmembrane region" description="Helical" evidence="2">
    <location>
        <begin position="69"/>
        <end position="90"/>
    </location>
</feature>
<dbReference type="PANTHER" id="PTHR37746">
    <property type="entry name" value="TRANSMEMBRANE PROTEIN"/>
    <property type="match status" value="1"/>
</dbReference>
<name>A0A8J4VDX2_9ROSI</name>
<dbReference type="OrthoDB" id="1939257at2759"/>
<feature type="transmembrane region" description="Helical" evidence="2">
    <location>
        <begin position="42"/>
        <end position="62"/>
    </location>
</feature>
<keyword evidence="4" id="KW-1185">Reference proteome</keyword>
<dbReference type="EMBL" id="JRKL02003679">
    <property type="protein sequence ID" value="KAF3954507.1"/>
    <property type="molecule type" value="Genomic_DNA"/>
</dbReference>
<organism evidence="3 4">
    <name type="scientific">Castanea mollissima</name>
    <name type="common">Chinese chestnut</name>
    <dbReference type="NCBI Taxonomy" id="60419"/>
    <lineage>
        <taxon>Eukaryota</taxon>
        <taxon>Viridiplantae</taxon>
        <taxon>Streptophyta</taxon>
        <taxon>Embryophyta</taxon>
        <taxon>Tracheophyta</taxon>
        <taxon>Spermatophyta</taxon>
        <taxon>Magnoliopsida</taxon>
        <taxon>eudicotyledons</taxon>
        <taxon>Gunneridae</taxon>
        <taxon>Pentapetalae</taxon>
        <taxon>rosids</taxon>
        <taxon>fabids</taxon>
        <taxon>Fagales</taxon>
        <taxon>Fagaceae</taxon>
        <taxon>Castanea</taxon>
    </lineage>
</organism>
<feature type="region of interest" description="Disordered" evidence="1">
    <location>
        <begin position="176"/>
        <end position="225"/>
    </location>
</feature>
<evidence type="ECO:0000256" key="2">
    <source>
        <dbReference type="SAM" id="Phobius"/>
    </source>
</evidence>
<sequence>MEGNSIPNPKELRISVLILPLCCFTVNMSFPVDSLSNLLSPISSSPLFSSIVSFYTLILLYFPHLFLRIVFSPVLIITGILLFTLLRLGAAQRLLENEFTDYTLHVQTDPPEKESKSKSQSQISEPEIAEQVTCRSETESEIKTGYHDPITCFEFSFSFVEWNVRAPLEVIYEEHEGEEAEEDPKDNYSDPNPTRQLERSSSLSLYYPESDSDDSSDEGDLGDFPVIGEWSSPESACFAWEEEDREGLIEIALDHGDKKCSGSTLGLDLDLDLGFHVEEENLIEIDISPTRNEEFFGEKLRFSDEVRYS</sequence>
<keyword evidence="2" id="KW-0812">Transmembrane</keyword>
<evidence type="ECO:0000313" key="3">
    <source>
        <dbReference type="EMBL" id="KAF3954507.1"/>
    </source>
</evidence>
<comment type="caution">
    <text evidence="3">The sequence shown here is derived from an EMBL/GenBank/DDBJ whole genome shotgun (WGS) entry which is preliminary data.</text>
</comment>
<dbReference type="Proteomes" id="UP000737018">
    <property type="component" value="Unassembled WGS sequence"/>
</dbReference>
<evidence type="ECO:0000313" key="4">
    <source>
        <dbReference type="Proteomes" id="UP000737018"/>
    </source>
</evidence>
<keyword evidence="2" id="KW-0472">Membrane</keyword>
<dbReference type="AlphaFoldDB" id="A0A8J4VDX2"/>
<evidence type="ECO:0000256" key="1">
    <source>
        <dbReference type="SAM" id="MobiDB-lite"/>
    </source>
</evidence>
<reference evidence="3" key="1">
    <citation type="submission" date="2020-03" db="EMBL/GenBank/DDBJ databases">
        <title>Castanea mollissima Vanexum genome sequencing.</title>
        <authorList>
            <person name="Staton M."/>
        </authorList>
    </citation>
    <scope>NUCLEOTIDE SEQUENCE</scope>
    <source>
        <tissue evidence="3">Leaf</tissue>
    </source>
</reference>
<keyword evidence="2" id="KW-1133">Transmembrane helix</keyword>
<proteinExistence type="predicted"/>
<accession>A0A8J4VDX2</accession>
<feature type="region of interest" description="Disordered" evidence="1">
    <location>
        <begin position="106"/>
        <end position="136"/>
    </location>
</feature>
<feature type="compositionally biased region" description="Low complexity" evidence="1">
    <location>
        <begin position="200"/>
        <end position="209"/>
    </location>
</feature>
<dbReference type="PANTHER" id="PTHR37746:SF1">
    <property type="entry name" value="TRANSMEMBRANE PROTEIN"/>
    <property type="match status" value="1"/>
</dbReference>
<protein>
    <recommendedName>
        <fullName evidence="5">Transmembrane protein</fullName>
    </recommendedName>
</protein>
<feature type="compositionally biased region" description="Acidic residues" evidence="1">
    <location>
        <begin position="210"/>
        <end position="221"/>
    </location>
</feature>
<evidence type="ECO:0008006" key="5">
    <source>
        <dbReference type="Google" id="ProtNLM"/>
    </source>
</evidence>